<keyword evidence="2" id="KW-0732">Signal</keyword>
<evidence type="ECO:0000313" key="5">
    <source>
        <dbReference type="EMBL" id="VTZ72578.1"/>
    </source>
</evidence>
<dbReference type="Proteomes" id="UP000072874">
    <property type="component" value="Chromosome 3"/>
</dbReference>
<dbReference type="AlphaFoldDB" id="A0A078K6T0"/>
<dbReference type="EMBL" id="LM993657">
    <property type="protein sequence ID" value="VTZ72578.1"/>
    <property type="molecule type" value="Genomic_DNA"/>
</dbReference>
<reference evidence="6 7" key="1">
    <citation type="journal article" date="2014" name="BMC Biol.">
        <title>A comprehensive evaluation of rodent malaria parasite genomes and gene expression.</title>
        <authorList>
            <person name="Otto T.D."/>
            <person name="Bohme U."/>
            <person name="Jackson A.P."/>
            <person name="Hunt M."/>
            <person name="Franke-Fayard B."/>
            <person name="Hoeijmakers W.A."/>
            <person name="Religa A.A."/>
            <person name="Robertson L."/>
            <person name="Sanders M."/>
            <person name="Ogun S.A."/>
            <person name="Cunningham D."/>
            <person name="Erhart A."/>
            <person name="Billker O."/>
            <person name="Khan S.M."/>
            <person name="Stunnenberg H.G."/>
            <person name="Langhorne J."/>
            <person name="Holder A.A."/>
            <person name="Waters A.P."/>
            <person name="Newbold C.I."/>
            <person name="Pain A."/>
            <person name="Berriman M."/>
            <person name="Janse C.J."/>
        </authorList>
    </citation>
    <scope>NUCLEOTIDE SEQUENCE [LARGE SCALE GENOMIC DNA]</scope>
    <source>
        <strain evidence="5 6">17X</strain>
        <strain evidence="4 7">YM</strain>
    </source>
</reference>
<dbReference type="GO" id="GO:0005783">
    <property type="term" value="C:endoplasmic reticulum"/>
    <property type="evidence" value="ECO:0007669"/>
    <property type="project" value="TreeGrafter"/>
</dbReference>
<evidence type="ECO:0000313" key="7">
    <source>
        <dbReference type="Proteomes" id="UP000072904"/>
    </source>
</evidence>
<feature type="compositionally biased region" description="Polar residues" evidence="1">
    <location>
        <begin position="229"/>
        <end position="242"/>
    </location>
</feature>
<feature type="chain" id="PRO_5014502061" evidence="2">
    <location>
        <begin position="17"/>
        <end position="753"/>
    </location>
</feature>
<dbReference type="VEuPathDB" id="PlasmoDB:PYYM_0312600"/>
<feature type="domain" description="AMP-dependent synthetase/ligase" evidence="3">
    <location>
        <begin position="66"/>
        <end position="553"/>
    </location>
</feature>
<evidence type="ECO:0000256" key="2">
    <source>
        <dbReference type="SAM" id="SignalP"/>
    </source>
</evidence>
<dbReference type="RefSeq" id="XP_022811475.1">
    <property type="nucleotide sequence ID" value="XM_022954983.1"/>
</dbReference>
<feature type="signal peptide" evidence="2">
    <location>
        <begin position="1"/>
        <end position="16"/>
    </location>
</feature>
<reference evidence="4" key="2">
    <citation type="submission" date="2014-05" db="EMBL/GenBank/DDBJ databases">
        <authorList>
            <person name="Aslett A.Martin."/>
            <person name="De Silva Nishadi"/>
        </authorList>
    </citation>
    <scope>NUCLEOTIDE SEQUENCE</scope>
    <source>
        <strain evidence="4">YM</strain>
    </source>
</reference>
<dbReference type="GO" id="GO:0004467">
    <property type="term" value="F:long-chain fatty acid-CoA ligase activity"/>
    <property type="evidence" value="ECO:0007669"/>
    <property type="project" value="TreeGrafter"/>
</dbReference>
<dbReference type="KEGG" id="pyo:PY17X_0312300"/>
<dbReference type="SUPFAM" id="SSF56801">
    <property type="entry name" value="Acetyl-CoA synthetase-like"/>
    <property type="match status" value="1"/>
</dbReference>
<dbReference type="EMBL" id="LK934631">
    <property type="protein sequence ID" value="CDU16310.1"/>
    <property type="molecule type" value="Genomic_DNA"/>
</dbReference>
<dbReference type="VEuPathDB" id="PlasmoDB:PY17X_0312300"/>
<dbReference type="OrthoDB" id="10253869at2759"/>
<dbReference type="OMA" id="IQRPLPY"/>
<dbReference type="Gene3D" id="3.40.50.12780">
    <property type="entry name" value="N-terminal domain of ligase-like"/>
    <property type="match status" value="1"/>
</dbReference>
<reference evidence="5" key="4">
    <citation type="submission" date="2019-05" db="EMBL/GenBank/DDBJ databases">
        <authorList>
            <consortium name="Pathogen Informatics"/>
        </authorList>
    </citation>
    <scope>NUCLEOTIDE SEQUENCE</scope>
    <source>
        <strain evidence="5">17X</strain>
    </source>
</reference>
<dbReference type="GO" id="GO:0016020">
    <property type="term" value="C:membrane"/>
    <property type="evidence" value="ECO:0007669"/>
    <property type="project" value="TreeGrafter"/>
</dbReference>
<proteinExistence type="predicted"/>
<dbReference type="Proteomes" id="UP000072904">
    <property type="component" value="Chromosome 3"/>
</dbReference>
<reference evidence="5" key="3">
    <citation type="submission" date="2014-05" db="EMBL/GenBank/DDBJ databases">
        <authorList>
            <person name="Aslett M.A."/>
            <person name="De Silva N."/>
        </authorList>
    </citation>
    <scope>NUCLEOTIDE SEQUENCE</scope>
    <source>
        <strain evidence="5">17X</strain>
    </source>
</reference>
<name>A0A078K6T0_PLAYE</name>
<accession>A0A078K6T0</accession>
<evidence type="ECO:0000313" key="6">
    <source>
        <dbReference type="Proteomes" id="UP000072874"/>
    </source>
</evidence>
<evidence type="ECO:0000259" key="3">
    <source>
        <dbReference type="Pfam" id="PF00501"/>
    </source>
</evidence>
<gene>
    <name evidence="5" type="ORF">PY17X_0312300</name>
    <name evidence="4" type="ORF">PYYM_0312600</name>
</gene>
<dbReference type="Pfam" id="PF00501">
    <property type="entry name" value="AMP-binding"/>
    <property type="match status" value="1"/>
</dbReference>
<dbReference type="VEuPathDB" id="PlasmoDB:Py17XNL_000303692"/>
<evidence type="ECO:0000256" key="1">
    <source>
        <dbReference type="SAM" id="MobiDB-lite"/>
    </source>
</evidence>
<feature type="region of interest" description="Disordered" evidence="1">
    <location>
        <begin position="212"/>
        <end position="246"/>
    </location>
</feature>
<feature type="compositionally biased region" description="Basic and acidic residues" evidence="1">
    <location>
        <begin position="212"/>
        <end position="227"/>
    </location>
</feature>
<organism evidence="4 7">
    <name type="scientific">Plasmodium yoelii</name>
    <dbReference type="NCBI Taxonomy" id="5861"/>
    <lineage>
        <taxon>Eukaryota</taxon>
        <taxon>Sar</taxon>
        <taxon>Alveolata</taxon>
        <taxon>Apicomplexa</taxon>
        <taxon>Aconoidasida</taxon>
        <taxon>Haemosporida</taxon>
        <taxon>Plasmodiidae</taxon>
        <taxon>Plasmodium</taxon>
        <taxon>Plasmodium (Vinckeia)</taxon>
    </lineage>
</organism>
<dbReference type="PANTHER" id="PTHR43272">
    <property type="entry name" value="LONG-CHAIN-FATTY-ACID--COA LIGASE"/>
    <property type="match status" value="1"/>
</dbReference>
<dbReference type="InterPro" id="IPR000873">
    <property type="entry name" value="AMP-dep_synth/lig_dom"/>
</dbReference>
<evidence type="ECO:0000313" key="4">
    <source>
        <dbReference type="EMBL" id="CDU16310.1"/>
    </source>
</evidence>
<dbReference type="PANTHER" id="PTHR43272:SF3">
    <property type="entry name" value="LONG CHAIN ACYL-COA SYNTHETASE 4"/>
    <property type="match status" value="1"/>
</dbReference>
<dbReference type="InterPro" id="IPR042099">
    <property type="entry name" value="ANL_N_sf"/>
</dbReference>
<dbReference type="VEuPathDB" id="PlasmoDB:PY05999"/>
<dbReference type="InterPro" id="IPR020845">
    <property type="entry name" value="AMP-binding_CS"/>
</dbReference>
<protein>
    <submittedName>
        <fullName evidence="5">Acyl-CoA synthetase, putative</fullName>
    </submittedName>
    <submittedName>
        <fullName evidence="4">Long-chain acyl-CoA synthase, putative</fullName>
    </submittedName>
</protein>
<sequence>MNIHTLFGVIIYTLMASKYSCHERDESNVSYAKVHTLSSTENESDVYKATDRPDPGYNHILDLIKETGEKNHNMTAVIENAHGKRNESYTYRTLLNKINGFSSILNSHDGGVPEKIYDEKENDGKFKLLGIYGNNSMNWLVADMAAMNSGVTTLVMHSRFSIDEVIDILNESKLEWLCLDLKHAQVIVDRIQDLPHLKKLIILDHVPIDDPKKSKELDKTSNSEKKSLKGSQKLNEPSTSNSEEMEYKELIEKDKQNLYDTYMTVSQAGKERNIEIQSMDYMIKKYGKNITDENHQNKSPNFISTIIYTSGTSGKPKGVMLSNKNIHNAVTATDNSNIHDFFSTKVHLSYLPLSHVFERIVMYFCMSRGVSVNIFSNNIKYFSKDLMGSEASIIVGVPKIFNKLYTDIQTEISKLPATKRYLLKKALEIRRSNKHSKLDHMVEAVTGISKQIRNKINPALRALVNGGGKLSEDVERELSLLLDVDIYQGFGMTETAGPIFMQQPNDKNINTVGGPSIQPIEYKVTTWETYDAGSKPPKGELLIKSDQLFRGYFLKDNLTKDSYTSDDYYKTGDVVQINQNGSITFLDRSKGLLKLSQGEYIETETLNNLYTMIPYINYCIAYADDTMDGPLAILSINKELLGDHLNKAGILKKLNITKEEFMEKVSDEDLNKKEYLDYVKKDMLETYNKTNLSRHNLINDVYITTGVWDTSNYLTPTYKVKRFKLIKDYDFFLQKVKSKYLEKLKGQPAPAKN</sequence>
<dbReference type="PROSITE" id="PS00455">
    <property type="entry name" value="AMP_BINDING"/>
    <property type="match status" value="1"/>
</dbReference>
<dbReference type="GeneID" id="3791908"/>